<dbReference type="PROSITE" id="PS50837">
    <property type="entry name" value="NACHT"/>
    <property type="match status" value="1"/>
</dbReference>
<dbReference type="EnsemblMetazoa" id="Aqu2.1.17446_001">
    <property type="protein sequence ID" value="Aqu2.1.17446_001"/>
    <property type="gene ID" value="Aqu2.1.17446"/>
</dbReference>
<evidence type="ECO:0000256" key="5">
    <source>
        <dbReference type="ARBA" id="ARBA00022786"/>
    </source>
</evidence>
<dbReference type="GO" id="GO:0000209">
    <property type="term" value="P:protein polyubiquitination"/>
    <property type="evidence" value="ECO:0007669"/>
    <property type="project" value="TreeGrafter"/>
</dbReference>
<dbReference type="OrthoDB" id="206700at2759"/>
<dbReference type="InterPro" id="IPR027370">
    <property type="entry name" value="Znf-RING_euk"/>
</dbReference>
<dbReference type="InterPro" id="IPR001258">
    <property type="entry name" value="NHL_repeat"/>
</dbReference>
<dbReference type="SMART" id="SM00336">
    <property type="entry name" value="BBOX"/>
    <property type="match status" value="1"/>
</dbReference>
<dbReference type="InterPro" id="IPR017907">
    <property type="entry name" value="Znf_RING_CS"/>
</dbReference>
<dbReference type="InParanoid" id="A0A1X7TQR9"/>
<evidence type="ECO:0008006" key="16">
    <source>
        <dbReference type="Google" id="ProtNLM"/>
    </source>
</evidence>
<proteinExistence type="predicted"/>
<evidence type="ECO:0000313" key="15">
    <source>
        <dbReference type="EnsemblMetazoa" id="Aqu2.1.17446_001"/>
    </source>
</evidence>
<dbReference type="SUPFAM" id="SSF57845">
    <property type="entry name" value="B-box zinc-binding domain"/>
    <property type="match status" value="1"/>
</dbReference>
<dbReference type="Gene3D" id="2.120.10.30">
    <property type="entry name" value="TolB, C-terminal domain"/>
    <property type="match status" value="2"/>
</dbReference>
<feature type="repeat" description="NHL" evidence="10">
    <location>
        <begin position="649"/>
        <end position="686"/>
    </location>
</feature>
<feature type="repeat" description="Filamin" evidence="9">
    <location>
        <begin position="355"/>
        <end position="409"/>
    </location>
</feature>
<dbReference type="InterPro" id="IPR013083">
    <property type="entry name" value="Znf_RING/FYVE/PHD"/>
</dbReference>
<feature type="domain" description="B box-type" evidence="13">
    <location>
        <begin position="101"/>
        <end position="141"/>
    </location>
</feature>
<evidence type="ECO:0000256" key="11">
    <source>
        <dbReference type="SAM" id="MobiDB-lite"/>
    </source>
</evidence>
<dbReference type="InterPro" id="IPR000315">
    <property type="entry name" value="Znf_B-box"/>
</dbReference>
<dbReference type="SUPFAM" id="SSF52540">
    <property type="entry name" value="P-loop containing nucleoside triphosphate hydrolases"/>
    <property type="match status" value="1"/>
</dbReference>
<evidence type="ECO:0000256" key="10">
    <source>
        <dbReference type="PROSITE-ProRule" id="PRU00504"/>
    </source>
</evidence>
<dbReference type="GO" id="GO:0061630">
    <property type="term" value="F:ubiquitin protein ligase activity"/>
    <property type="evidence" value="ECO:0007669"/>
    <property type="project" value="TreeGrafter"/>
</dbReference>
<dbReference type="PANTHER" id="PTHR24104">
    <property type="entry name" value="E3 UBIQUITIN-PROTEIN LIGASE NHLRC1-RELATED"/>
    <property type="match status" value="1"/>
</dbReference>
<feature type="repeat" description="NHL" evidence="10">
    <location>
        <begin position="600"/>
        <end position="645"/>
    </location>
</feature>
<evidence type="ECO:0000259" key="12">
    <source>
        <dbReference type="PROSITE" id="PS50089"/>
    </source>
</evidence>
<dbReference type="Gene3D" id="1.10.533.10">
    <property type="entry name" value="Death Domain, Fas"/>
    <property type="match status" value="1"/>
</dbReference>
<dbReference type="InterPro" id="IPR039261">
    <property type="entry name" value="FNR_nucleotide-bd"/>
</dbReference>
<dbReference type="GO" id="GO:0043161">
    <property type="term" value="P:proteasome-mediated ubiquitin-dependent protein catabolic process"/>
    <property type="evidence" value="ECO:0007669"/>
    <property type="project" value="TreeGrafter"/>
</dbReference>
<evidence type="ECO:0000256" key="1">
    <source>
        <dbReference type="ARBA" id="ARBA00022553"/>
    </source>
</evidence>
<dbReference type="PROSITE" id="PS50089">
    <property type="entry name" value="ZF_RING_2"/>
    <property type="match status" value="1"/>
</dbReference>
<dbReference type="CDD" id="cd05819">
    <property type="entry name" value="NHL"/>
    <property type="match status" value="1"/>
</dbReference>
<evidence type="ECO:0000259" key="14">
    <source>
        <dbReference type="PROSITE" id="PS50837"/>
    </source>
</evidence>
<dbReference type="InterPro" id="IPR013121">
    <property type="entry name" value="Fe_red_NAD-bd_6"/>
</dbReference>
<dbReference type="InterPro" id="IPR017868">
    <property type="entry name" value="Filamin/ABP280_repeat-like"/>
</dbReference>
<evidence type="ECO:0000256" key="7">
    <source>
        <dbReference type="ARBA" id="ARBA00023002"/>
    </source>
</evidence>
<dbReference type="PROSITE" id="PS51125">
    <property type="entry name" value="NHL"/>
    <property type="match status" value="4"/>
</dbReference>
<dbReference type="PANTHER" id="PTHR24104:SF25">
    <property type="entry name" value="PROTEIN LIN-41"/>
    <property type="match status" value="1"/>
</dbReference>
<evidence type="ECO:0000256" key="8">
    <source>
        <dbReference type="PROSITE-ProRule" id="PRU00024"/>
    </source>
</evidence>
<keyword evidence="7" id="KW-0560">Oxidoreductase</keyword>
<dbReference type="PROSITE" id="PS50194">
    <property type="entry name" value="FILAMIN_REPEAT"/>
    <property type="match status" value="1"/>
</dbReference>
<dbReference type="Gene3D" id="3.30.40.10">
    <property type="entry name" value="Zinc/RING finger domain, C3HC4 (zinc finger)"/>
    <property type="match status" value="1"/>
</dbReference>
<keyword evidence="3" id="KW-0677">Repeat</keyword>
<feature type="repeat" description="NHL" evidence="10">
    <location>
        <begin position="553"/>
        <end position="596"/>
    </location>
</feature>
<dbReference type="InterPro" id="IPR003649">
    <property type="entry name" value="Bbox_C"/>
</dbReference>
<dbReference type="GO" id="GO:0016491">
    <property type="term" value="F:oxidoreductase activity"/>
    <property type="evidence" value="ECO:0007669"/>
    <property type="project" value="UniProtKB-KW"/>
</dbReference>
<dbReference type="InterPro" id="IPR027417">
    <property type="entry name" value="P-loop_NTPase"/>
</dbReference>
<dbReference type="Gene3D" id="3.40.50.80">
    <property type="entry name" value="Nucleotide-binding domain of ferredoxin-NADP reductase (FNR) module"/>
    <property type="match status" value="1"/>
</dbReference>
<protein>
    <recommendedName>
        <fullName evidence="16">RING-type domain-containing protein</fullName>
    </recommendedName>
</protein>
<dbReference type="Gene3D" id="1.10.8.1310">
    <property type="match status" value="1"/>
</dbReference>
<dbReference type="Pfam" id="PF13445">
    <property type="entry name" value="zf-RING_UBOX"/>
    <property type="match status" value="1"/>
</dbReference>
<evidence type="ECO:0000256" key="9">
    <source>
        <dbReference type="PROSITE-ProRule" id="PRU00087"/>
    </source>
</evidence>
<dbReference type="InterPro" id="IPR050952">
    <property type="entry name" value="TRIM-NHL_E3_ligases"/>
</dbReference>
<dbReference type="InterPro" id="IPR007111">
    <property type="entry name" value="NACHT_NTPase"/>
</dbReference>
<dbReference type="SMART" id="SM00502">
    <property type="entry name" value="BBC"/>
    <property type="match status" value="1"/>
</dbReference>
<keyword evidence="5" id="KW-0833">Ubl conjugation pathway</keyword>
<dbReference type="Pfam" id="PF00643">
    <property type="entry name" value="zf-B_box"/>
    <property type="match status" value="1"/>
</dbReference>
<evidence type="ECO:0000256" key="6">
    <source>
        <dbReference type="ARBA" id="ARBA00022833"/>
    </source>
</evidence>
<dbReference type="InterPro" id="IPR011042">
    <property type="entry name" value="6-blade_b-propeller_TolB-like"/>
</dbReference>
<keyword evidence="2" id="KW-0479">Metal-binding</keyword>
<dbReference type="Gene3D" id="3.40.50.300">
    <property type="entry name" value="P-loop containing nucleotide triphosphate hydrolases"/>
    <property type="match status" value="1"/>
</dbReference>
<sequence>MATKSSSGLRLKLEEQLTCPVCLDHYTNPKTLPCLHSFCEHCLEGLPLDKKNETYYLSCPTCRHRTELPKGGAGAFPVAFHLNNLKEMYSLTKKTADLPNPQEATCSDHGKPLELFCETCDTVICVTCQVRNHKHHEYDLITDSYTKHCQKLRECLSPVEGKKEALKKVLSALAEREGEIRERGDGFLEEIHEMVEEMIGVLRQSERKLTEQVKRVTDDKLKVLSEQMKSAEMSLSVLERVKNDVEQSLKTGSPQQVLRCKKQMMERMSEVTGGINVEELHPKEKGNFVLSKDIKSLHHIGDIISGATALQQCRVKKIDRITPAGKVASFSLSMEAPDSCVLCVPLSSLRCSLVPVGKGHKPIDTTVTTTSTDPGVYRIQWKPSTSGTHTVKVQVYDVHLEDTSLVIPINPYLDNITPVHTITKLSYPGGVAVSDDNHVIIVEHIGNCVTILDREGKKVKSLGGKGGSGNVKFSSPCSVAITSDKFILVSDSHRIQKISMDGYLIASVGEKGSGPLQFIAPESIAISPITGQVYIADWGNDRTQVLNPDLTFSHSFGSEGSANGQFQNLCDIAIDSQELVYVADCINCCIQKFSPDGKFVGQFGTKVSGPEQLRYPIGITIDTAATGLVYVSEEGNNRISVFTSDGVFVRKFGRLGSNIDQFYRPHGLAFNKDGFLYVCDSVNNRLAERKLSTGDVPPVLRTDDQLMSEDEVKEINTGLSTIKTGAVLDIFSEEDITGKEKSWLVDFIWINRDQRHFEWFMELLNELEMEQNEYGTLMDRFLDMHMYITSALQRTGVKALGLQMALDLIHKEKNIDLITGLKTRTQTGRPNWDKTHLDLIPLTGNCYQVQCTTGITDTNYLQSVVLHVGSSSNLIYNDLYLIVCLRMLLLLSGDVELNPGPMIDNQPSCLLFAKCLKPLVDWKPFALCLPGITQSDVNIIDKKKRNAHFMKMALHKRWLQVDPTASWGDVINALKQCKENELARTIDDKVTDPTAGRSTNDDMEVSTSNANPGHITGNPKDILRTHSDKLVDSISIDIPRTAYALYAKELIPQQTKQEMLVPAVDNFTKAANLMNVIEKQLESSLNPEQYLIDICHVLINQQHRTLTDIATSILHQLGQSIPDNVTYISSIPDDVHGYADNMRQHYKHQPIVATDWPPRIGKDFFGRLALVEKQDSSTQAVSAWHMLRGQVDKTVKLNKNKEISVEDVLKPTDSSLSLRVVIDGPPGIGKTTLRRKLLNMWSNGPLVHQQYDLILYCPLRNSKIATANTLADLFVCQRYEILMVAEWFKKRNGEGLLIIFDGWDELSEQLRQSSLATSIICKEKLDQCSVIVTSRSYASSSLLKMDTLSRHVQVIGFSKEEISTVIIQTLQKDTKLAQELIHENTEQDEIIKYKTNAKYRSHFTTTQSSKDSQLAVKLINDLKVRNDVQTLCYVPLVCSMVILVYCKEGGHLPTTLTQLYENFIQTIRRHVKRHDINPHTLGSLSSLPSQLAKPLQEMCQLAYTNLANTKMTFSSHQIQSLSEAVKEDYLGLMTTFAEYDEEKYQFLHLSIQEFLAAWWITKHEKKREEVFKDHFDDDHFRMCLRFVAGLTHLEHESYQQYFIQQLDLQCKRKPLFGFETCHFSYFYQNPENRAGHISSDDFENVPILLLQLLGVAILVINFKMAAEGAKDILPDLSDLPTFTEDWEVHKFQSIMESINSDPVDITSLRGEAITKGGLLCNELRRRAWTKLLGINIYNIPSCFF</sequence>
<dbReference type="SMART" id="SM00184">
    <property type="entry name" value="RING"/>
    <property type="match status" value="1"/>
</dbReference>
<dbReference type="InterPro" id="IPR001841">
    <property type="entry name" value="Znf_RING"/>
</dbReference>
<feature type="domain" description="NACHT" evidence="14">
    <location>
        <begin position="1218"/>
        <end position="1338"/>
    </location>
</feature>
<evidence type="ECO:0000259" key="13">
    <source>
        <dbReference type="PROSITE" id="PS50119"/>
    </source>
</evidence>
<evidence type="ECO:0000256" key="4">
    <source>
        <dbReference type="ARBA" id="ARBA00022771"/>
    </source>
</evidence>
<organism evidence="15">
    <name type="scientific">Amphimedon queenslandica</name>
    <name type="common">Sponge</name>
    <dbReference type="NCBI Taxonomy" id="400682"/>
    <lineage>
        <taxon>Eukaryota</taxon>
        <taxon>Metazoa</taxon>
        <taxon>Porifera</taxon>
        <taxon>Demospongiae</taxon>
        <taxon>Heteroscleromorpha</taxon>
        <taxon>Haplosclerida</taxon>
        <taxon>Niphatidae</taxon>
        <taxon>Amphimedon</taxon>
    </lineage>
</organism>
<dbReference type="Gene3D" id="3.30.160.60">
    <property type="entry name" value="Classic Zinc Finger"/>
    <property type="match status" value="1"/>
</dbReference>
<dbReference type="PROSITE" id="PS50119">
    <property type="entry name" value="ZF_BBOX"/>
    <property type="match status" value="1"/>
</dbReference>
<feature type="repeat" description="NHL" evidence="10">
    <location>
        <begin position="505"/>
        <end position="549"/>
    </location>
</feature>
<dbReference type="Pfam" id="PF05729">
    <property type="entry name" value="NACHT"/>
    <property type="match status" value="1"/>
</dbReference>
<reference evidence="15" key="1">
    <citation type="submission" date="2017-05" db="UniProtKB">
        <authorList>
            <consortium name="EnsemblMetazoa"/>
        </authorList>
    </citation>
    <scope>IDENTIFICATION</scope>
</reference>
<dbReference type="eggNOG" id="KOG2177">
    <property type="taxonomic scope" value="Eukaryota"/>
</dbReference>
<dbReference type="PROSITE" id="PS00518">
    <property type="entry name" value="ZF_RING_1"/>
    <property type="match status" value="1"/>
</dbReference>
<dbReference type="Pfam" id="PF08030">
    <property type="entry name" value="NAD_binding_6"/>
    <property type="match status" value="1"/>
</dbReference>
<dbReference type="InterPro" id="IPR011029">
    <property type="entry name" value="DEATH-like_dom_sf"/>
</dbReference>
<evidence type="ECO:0000256" key="2">
    <source>
        <dbReference type="ARBA" id="ARBA00022723"/>
    </source>
</evidence>
<dbReference type="Pfam" id="PF01436">
    <property type="entry name" value="NHL"/>
    <property type="match status" value="1"/>
</dbReference>
<keyword evidence="4 8" id="KW-0863">Zinc-finger</keyword>
<keyword evidence="1" id="KW-0597">Phosphoprotein</keyword>
<feature type="domain" description="RING-type" evidence="12">
    <location>
        <begin position="19"/>
        <end position="63"/>
    </location>
</feature>
<name>A0A1X7TQR9_AMPQE</name>
<keyword evidence="6" id="KW-0862">Zinc</keyword>
<accession>A0A1X7TQR9</accession>
<dbReference type="GO" id="GO:0008270">
    <property type="term" value="F:zinc ion binding"/>
    <property type="evidence" value="ECO:0007669"/>
    <property type="project" value="UniProtKB-KW"/>
</dbReference>
<dbReference type="SUPFAM" id="SSF101898">
    <property type="entry name" value="NHL repeat"/>
    <property type="match status" value="1"/>
</dbReference>
<dbReference type="SUPFAM" id="SSF57850">
    <property type="entry name" value="RING/U-box"/>
    <property type="match status" value="1"/>
</dbReference>
<evidence type="ECO:0000256" key="3">
    <source>
        <dbReference type="ARBA" id="ARBA00022737"/>
    </source>
</evidence>
<feature type="region of interest" description="Disordered" evidence="11">
    <location>
        <begin position="990"/>
        <end position="1020"/>
    </location>
</feature>